<dbReference type="InterPro" id="IPR029068">
    <property type="entry name" value="Glyas_Bleomycin-R_OHBP_Dase"/>
</dbReference>
<dbReference type="STRING" id="1193181.BN10_470020"/>
<dbReference type="AlphaFoldDB" id="N0E2M3"/>
<comment type="caution">
    <text evidence="2">The sequence shown here is derived from an EMBL/GenBank/DDBJ whole genome shotgun (WGS) entry which is preliminary data.</text>
</comment>
<feature type="domain" description="Glyoxalase-like" evidence="1">
    <location>
        <begin position="73"/>
        <end position="194"/>
    </location>
</feature>
<name>N0E2M3_9MICO</name>
<sequence length="199" mass="22281">MTPPRTRRAHAASGPWYAVRWARAGAGMEGVGADRRWLWGAWAGARATERGRACTRDRHAAYGEPMALRWYTTVIDAHDIATLSRWWAQTLDWQIVYEDDEEVAIIPKWVAEDRIGDLAEWLRSGPGMVFVPVPEGKAVKNRLHIDLAPHKSQDRDAEVAALLERGATHADVGQSDDVTWTVLADPEGNEFCVLSARDR</sequence>
<dbReference type="Gene3D" id="3.10.180.10">
    <property type="entry name" value="2,3-Dihydroxybiphenyl 1,2-Dioxygenase, domain 1"/>
    <property type="match status" value="1"/>
</dbReference>
<evidence type="ECO:0000313" key="3">
    <source>
        <dbReference type="Proteomes" id="UP000013167"/>
    </source>
</evidence>
<gene>
    <name evidence="2" type="ORF">BN10_470020</name>
</gene>
<dbReference type="eggNOG" id="COG0346">
    <property type="taxonomic scope" value="Bacteria"/>
</dbReference>
<dbReference type="PANTHER" id="PTHR35908">
    <property type="entry name" value="HYPOTHETICAL FUSION PROTEIN"/>
    <property type="match status" value="1"/>
</dbReference>
<dbReference type="EMBL" id="CAIZ01000116">
    <property type="protein sequence ID" value="CCH69985.1"/>
    <property type="molecule type" value="Genomic_DNA"/>
</dbReference>
<reference evidence="2 3" key="1">
    <citation type="journal article" date="2013" name="ISME J.">
        <title>A metabolic model for members of the genus Tetrasphaera involved in enhanced biological phosphorus removal.</title>
        <authorList>
            <person name="Kristiansen R."/>
            <person name="Nguyen H.T.T."/>
            <person name="Saunders A.M."/>
            <person name="Nielsen J.L."/>
            <person name="Wimmer R."/>
            <person name="Le V.Q."/>
            <person name="McIlroy S.J."/>
            <person name="Petrovski S."/>
            <person name="Seviour R.J."/>
            <person name="Calteau A."/>
            <person name="Nielsen K.L."/>
            <person name="Nielsen P.H."/>
        </authorList>
    </citation>
    <scope>NUCLEOTIDE SEQUENCE [LARGE SCALE GENOMIC DNA]</scope>
    <source>
        <strain evidence="2 3">Lp2</strain>
    </source>
</reference>
<proteinExistence type="predicted"/>
<dbReference type="Pfam" id="PF18029">
    <property type="entry name" value="Glyoxalase_6"/>
    <property type="match status" value="1"/>
</dbReference>
<dbReference type="InterPro" id="IPR041581">
    <property type="entry name" value="Glyoxalase_6"/>
</dbReference>
<evidence type="ECO:0000259" key="1">
    <source>
        <dbReference type="Pfam" id="PF18029"/>
    </source>
</evidence>
<keyword evidence="3" id="KW-1185">Reference proteome</keyword>
<protein>
    <recommendedName>
        <fullName evidence="1">Glyoxalase-like domain-containing protein</fullName>
    </recommendedName>
</protein>
<evidence type="ECO:0000313" key="2">
    <source>
        <dbReference type="EMBL" id="CCH69985.1"/>
    </source>
</evidence>
<dbReference type="CDD" id="cd06587">
    <property type="entry name" value="VOC"/>
    <property type="match status" value="1"/>
</dbReference>
<dbReference type="HOGENOM" id="CLU_108054_0_0_11"/>
<dbReference type="Proteomes" id="UP000013167">
    <property type="component" value="Unassembled WGS sequence"/>
</dbReference>
<organism evidence="2 3">
    <name type="scientific">Phycicoccus elongatus Lp2</name>
    <dbReference type="NCBI Taxonomy" id="1193181"/>
    <lineage>
        <taxon>Bacteria</taxon>
        <taxon>Bacillati</taxon>
        <taxon>Actinomycetota</taxon>
        <taxon>Actinomycetes</taxon>
        <taxon>Micrococcales</taxon>
        <taxon>Intrasporangiaceae</taxon>
        <taxon>Phycicoccus</taxon>
    </lineage>
</organism>
<dbReference type="PANTHER" id="PTHR35908:SF1">
    <property type="entry name" value="CONSERVED PROTEIN"/>
    <property type="match status" value="1"/>
</dbReference>
<accession>N0E2M3</accession>
<dbReference type="SUPFAM" id="SSF54593">
    <property type="entry name" value="Glyoxalase/Bleomycin resistance protein/Dihydroxybiphenyl dioxygenase"/>
    <property type="match status" value="1"/>
</dbReference>